<reference evidence="2 3" key="1">
    <citation type="submission" date="2021-05" db="EMBL/GenBank/DDBJ databases">
        <title>A Polyphasic approach of four new species of the genus Ohtaekwangia: Ohtaekwangia histidinii sp. nov., Ohtaekwangia cretensis sp. nov., Ohtaekwangia indiensis sp. nov., Ohtaekwangia reichenbachii sp. nov. from diverse environment.</title>
        <authorList>
            <person name="Octaviana S."/>
        </authorList>
    </citation>
    <scope>NUCLEOTIDE SEQUENCE [LARGE SCALE GENOMIC DNA]</scope>
    <source>
        <strain evidence="2 3">PWU20</strain>
    </source>
</reference>
<protein>
    <submittedName>
        <fullName evidence="2">Glycosyltransferase family 2 protein</fullName>
    </submittedName>
</protein>
<dbReference type="Proteomes" id="UP000772618">
    <property type="component" value="Unassembled WGS sequence"/>
</dbReference>
<gene>
    <name evidence="2" type="ORF">KK060_06105</name>
</gene>
<dbReference type="CDD" id="cd00761">
    <property type="entry name" value="Glyco_tranf_GTA_type"/>
    <property type="match status" value="1"/>
</dbReference>
<dbReference type="Gene3D" id="3.90.550.10">
    <property type="entry name" value="Spore Coat Polysaccharide Biosynthesis Protein SpsA, Chain A"/>
    <property type="match status" value="1"/>
</dbReference>
<accession>A0ABS5VN18</accession>
<name>A0ABS5VN18_9BACT</name>
<dbReference type="InterPro" id="IPR001173">
    <property type="entry name" value="Glyco_trans_2-like"/>
</dbReference>
<evidence type="ECO:0000259" key="1">
    <source>
        <dbReference type="Pfam" id="PF00535"/>
    </source>
</evidence>
<evidence type="ECO:0000313" key="3">
    <source>
        <dbReference type="Proteomes" id="UP000772618"/>
    </source>
</evidence>
<dbReference type="PANTHER" id="PTHR43685">
    <property type="entry name" value="GLYCOSYLTRANSFERASE"/>
    <property type="match status" value="1"/>
</dbReference>
<dbReference type="RefSeq" id="WP_254152812.1">
    <property type="nucleotide sequence ID" value="NZ_JAHESD010000009.1"/>
</dbReference>
<evidence type="ECO:0000313" key="2">
    <source>
        <dbReference type="EMBL" id="MBT1702842.1"/>
    </source>
</evidence>
<proteinExistence type="predicted"/>
<sequence>MTSRSTGVSVIMPSYNQGRFISRAITSLKEQTHENWELLIINDGSTDDTSMVVRKFLCDSRIKYIEHQENKGLGACLNIGMAAAVYDLIAYLPSDDIYYKDHLQDLSLCLQENPAALMSFSGVRHHYNRQAQGIIEGYTLQLVQVMHRKTNDRWIERSELVTDDLNRMFWSKLEVHAQAIGTGRVTCEWVDHPHQRHKIIQEPIGGINPYRLYYGVKKPLRFHSTVGNLIDEIAYYKPFQEKLNYPSTIGSLKILLVGELAYNPERVLALEEQGHKLYGLWMKDPYWYNYVGPFPFGNIETISADNWEERVAEINPDVIYALLNWQTVPFAHEVLTKNPGIPFVWHFKEGPFICLEKGTWNQLIDLYTKSDGQIYTSAEMRDWFHQFIPEVVNNSLVLDGDLPKKNWFTNERTPLLSEKDGEIHTVVPGRPIGLHPHTVEELGKHKIHVHFYGDFTHGQWKEWIKKTMTIAPKYLHIHSNCTQDNWVKEFSQYDAGWLHFFKSENNGELMRANWDDLNYPARVATLAAAGLPMLQRDNTGHIVATQSLVKEHGIGIFFNSIEQLANQLSDREQMQRIRKQVWQKRMMFTFDEHVHKLVNFFQQIIDYRKHAIRRTGIFSLEMELGDSTPAAHHEQAVG</sequence>
<dbReference type="SUPFAM" id="SSF53448">
    <property type="entry name" value="Nucleotide-diphospho-sugar transferases"/>
    <property type="match status" value="1"/>
</dbReference>
<feature type="domain" description="Glycosyltransferase 2-like" evidence="1">
    <location>
        <begin position="9"/>
        <end position="128"/>
    </location>
</feature>
<dbReference type="Pfam" id="PF00535">
    <property type="entry name" value="Glycos_transf_2"/>
    <property type="match status" value="1"/>
</dbReference>
<dbReference type="EMBL" id="JAHESD010000009">
    <property type="protein sequence ID" value="MBT1702842.1"/>
    <property type="molecule type" value="Genomic_DNA"/>
</dbReference>
<dbReference type="Gene3D" id="3.40.50.2000">
    <property type="entry name" value="Glycogen Phosphorylase B"/>
    <property type="match status" value="1"/>
</dbReference>
<dbReference type="InterPro" id="IPR029044">
    <property type="entry name" value="Nucleotide-diphossugar_trans"/>
</dbReference>
<comment type="caution">
    <text evidence="2">The sequence shown here is derived from an EMBL/GenBank/DDBJ whole genome shotgun (WGS) entry which is preliminary data.</text>
</comment>
<keyword evidence="3" id="KW-1185">Reference proteome</keyword>
<dbReference type="PANTHER" id="PTHR43685:SF2">
    <property type="entry name" value="GLYCOSYLTRANSFERASE 2-LIKE DOMAIN-CONTAINING PROTEIN"/>
    <property type="match status" value="1"/>
</dbReference>
<organism evidence="2 3">
    <name type="scientific">Chryseosolibacter indicus</name>
    <dbReference type="NCBI Taxonomy" id="2782351"/>
    <lineage>
        <taxon>Bacteria</taxon>
        <taxon>Pseudomonadati</taxon>
        <taxon>Bacteroidota</taxon>
        <taxon>Cytophagia</taxon>
        <taxon>Cytophagales</taxon>
        <taxon>Chryseotaleaceae</taxon>
        <taxon>Chryseosolibacter</taxon>
    </lineage>
</organism>
<dbReference type="InterPro" id="IPR050834">
    <property type="entry name" value="Glycosyltransf_2"/>
</dbReference>